<sequence length="110" mass="12423">MGGKIKVAEIDVETNKDLGHFKLADLVKQNGDKSVEFLKIDIEGAENTVLVPFLKEVRTCQNILSSLGYRLFDHEFNPATPPCCCEYSFIHTSCMERYDVSPLATYLNTF</sequence>
<reference evidence="2 3" key="2">
    <citation type="submission" date="2018-11" db="EMBL/GenBank/DDBJ databases">
        <authorList>
            <consortium name="Pathogen Informatics"/>
        </authorList>
    </citation>
    <scope>NUCLEOTIDE SEQUENCE [LARGE SCALE GENOMIC DNA]</scope>
</reference>
<accession>A0A0N4YLX4</accession>
<dbReference type="InterPro" id="IPR006342">
    <property type="entry name" value="FkbM_mtfrase"/>
</dbReference>
<dbReference type="Proteomes" id="UP000271162">
    <property type="component" value="Unassembled WGS sequence"/>
</dbReference>
<evidence type="ECO:0000313" key="4">
    <source>
        <dbReference type="WBParaSite" id="NBR_0001813601-mRNA-1"/>
    </source>
</evidence>
<protein>
    <submittedName>
        <fullName evidence="4">Methyltransf_21 domain-containing protein</fullName>
    </submittedName>
</protein>
<dbReference type="WBParaSite" id="NBR_0001813601-mRNA-1">
    <property type="protein sequence ID" value="NBR_0001813601-mRNA-1"/>
    <property type="gene ID" value="NBR_0001813601"/>
</dbReference>
<proteinExistence type="predicted"/>
<organism evidence="4">
    <name type="scientific">Nippostrongylus brasiliensis</name>
    <name type="common">Rat hookworm</name>
    <dbReference type="NCBI Taxonomy" id="27835"/>
    <lineage>
        <taxon>Eukaryota</taxon>
        <taxon>Metazoa</taxon>
        <taxon>Ecdysozoa</taxon>
        <taxon>Nematoda</taxon>
        <taxon>Chromadorea</taxon>
        <taxon>Rhabditida</taxon>
        <taxon>Rhabditina</taxon>
        <taxon>Rhabditomorpha</taxon>
        <taxon>Strongyloidea</taxon>
        <taxon>Heligmosomidae</taxon>
        <taxon>Nippostrongylus</taxon>
    </lineage>
</organism>
<name>A0A0N4YLX4_NIPBR</name>
<dbReference type="EMBL" id="UYSL01023199">
    <property type="protein sequence ID" value="VDL81858.1"/>
    <property type="molecule type" value="Genomic_DNA"/>
</dbReference>
<evidence type="ECO:0000313" key="3">
    <source>
        <dbReference type="Proteomes" id="UP000271162"/>
    </source>
</evidence>
<dbReference type="Pfam" id="PF05050">
    <property type="entry name" value="Methyltransf_21"/>
    <property type="match status" value="1"/>
</dbReference>
<keyword evidence="3" id="KW-1185">Reference proteome</keyword>
<dbReference type="STRING" id="27835.A0A0N4YLX4"/>
<dbReference type="OMA" id="HTSCMER"/>
<dbReference type="InterPro" id="IPR026913">
    <property type="entry name" value="METTL24"/>
</dbReference>
<dbReference type="AlphaFoldDB" id="A0A0N4YLX4"/>
<gene>
    <name evidence="2" type="ORF">NBR_LOCUS18137</name>
</gene>
<evidence type="ECO:0000313" key="2">
    <source>
        <dbReference type="EMBL" id="VDL81858.1"/>
    </source>
</evidence>
<dbReference type="SUPFAM" id="SSF53335">
    <property type="entry name" value="S-adenosyl-L-methionine-dependent methyltransferases"/>
    <property type="match status" value="1"/>
</dbReference>
<dbReference type="InterPro" id="IPR029063">
    <property type="entry name" value="SAM-dependent_MTases_sf"/>
</dbReference>
<reference evidence="4" key="1">
    <citation type="submission" date="2017-02" db="UniProtKB">
        <authorList>
            <consortium name="WormBaseParasite"/>
        </authorList>
    </citation>
    <scope>IDENTIFICATION</scope>
</reference>
<evidence type="ECO:0000259" key="1">
    <source>
        <dbReference type="Pfam" id="PF05050"/>
    </source>
</evidence>
<feature type="domain" description="Methyltransferase FkbM" evidence="1">
    <location>
        <begin position="22"/>
        <end position="64"/>
    </location>
</feature>
<dbReference type="PANTHER" id="PTHR32026:SF27">
    <property type="entry name" value="METHYLTRANSFERASE FKBM DOMAIN-CONTAINING PROTEIN-RELATED"/>
    <property type="match status" value="1"/>
</dbReference>
<dbReference type="PANTHER" id="PTHR32026">
    <property type="entry name" value="METHYLTRANSFERASE-LIKE PROTEIN 24"/>
    <property type="match status" value="1"/>
</dbReference>